<accession>A0AAD9HWL2</accession>
<sequence>MAAPTTPNVKRNVIAQYKSSYGPKYHYQTNINGLTGQKAMRLALKSGAFGAVAGFALIFYTSGIPRVQQDILQKIPYVRNHFIHEIPASDNPF</sequence>
<proteinExistence type="predicted"/>
<dbReference type="Proteomes" id="UP001217918">
    <property type="component" value="Unassembled WGS sequence"/>
</dbReference>
<dbReference type="PANTHER" id="PTHR28254:SF1">
    <property type="entry name" value="CYTOCHROME B-C1 COMPLEX SUBUNIT 10, MITOCHONDRIAL"/>
    <property type="match status" value="1"/>
</dbReference>
<dbReference type="GO" id="GO:0005739">
    <property type="term" value="C:mitochondrion"/>
    <property type="evidence" value="ECO:0007669"/>
    <property type="project" value="GOC"/>
</dbReference>
<dbReference type="AlphaFoldDB" id="A0AAD9HWL2"/>
<evidence type="ECO:0000313" key="3">
    <source>
        <dbReference type="Proteomes" id="UP001217918"/>
    </source>
</evidence>
<dbReference type="InterPro" id="IPR019182">
    <property type="entry name" value="Cytochrome_b-c1_su10_fun"/>
</dbReference>
<keyword evidence="1" id="KW-1133">Transmembrane helix</keyword>
<gene>
    <name evidence="2" type="ORF">P8C59_000682</name>
</gene>
<keyword evidence="1" id="KW-0812">Transmembrane</keyword>
<evidence type="ECO:0000313" key="2">
    <source>
        <dbReference type="EMBL" id="KAK2066904.1"/>
    </source>
</evidence>
<evidence type="ECO:0008006" key="4">
    <source>
        <dbReference type="Google" id="ProtNLM"/>
    </source>
</evidence>
<evidence type="ECO:0000256" key="1">
    <source>
        <dbReference type="SAM" id="Phobius"/>
    </source>
</evidence>
<keyword evidence="1" id="KW-0472">Membrane</keyword>
<dbReference type="PANTHER" id="PTHR28254">
    <property type="entry name" value="CYTOCHROME B-C1 COMPLEX SUBUNIT 10"/>
    <property type="match status" value="1"/>
</dbReference>
<organism evidence="2 3">
    <name type="scientific">Phyllachora maydis</name>
    <dbReference type="NCBI Taxonomy" id="1825666"/>
    <lineage>
        <taxon>Eukaryota</taxon>
        <taxon>Fungi</taxon>
        <taxon>Dikarya</taxon>
        <taxon>Ascomycota</taxon>
        <taxon>Pezizomycotina</taxon>
        <taxon>Sordariomycetes</taxon>
        <taxon>Sordariomycetidae</taxon>
        <taxon>Phyllachorales</taxon>
        <taxon>Phyllachoraceae</taxon>
        <taxon>Phyllachora</taxon>
    </lineage>
</organism>
<dbReference type="GO" id="GO:0006122">
    <property type="term" value="P:mitochondrial electron transport, ubiquinol to cytochrome c"/>
    <property type="evidence" value="ECO:0007669"/>
    <property type="project" value="InterPro"/>
</dbReference>
<reference evidence="2" key="1">
    <citation type="journal article" date="2023" name="Mol. Plant Microbe Interact.">
        <title>Elucidating the Obligate Nature and Biological Capacity of an Invasive Fungal Corn Pathogen.</title>
        <authorList>
            <person name="MacCready J.S."/>
            <person name="Roggenkamp E.M."/>
            <person name="Gdanetz K."/>
            <person name="Chilvers M.I."/>
        </authorList>
    </citation>
    <scope>NUCLEOTIDE SEQUENCE</scope>
    <source>
        <strain evidence="2">PM02</strain>
    </source>
</reference>
<protein>
    <recommendedName>
        <fullName evidence="4">Cytochrome b-c1 complex subunit 10</fullName>
    </recommendedName>
</protein>
<keyword evidence="3" id="KW-1185">Reference proteome</keyword>
<name>A0AAD9HWL2_9PEZI</name>
<dbReference type="EMBL" id="JAQQPM010000001">
    <property type="protein sequence ID" value="KAK2066904.1"/>
    <property type="molecule type" value="Genomic_DNA"/>
</dbReference>
<comment type="caution">
    <text evidence="2">The sequence shown here is derived from an EMBL/GenBank/DDBJ whole genome shotgun (WGS) entry which is preliminary data.</text>
</comment>
<feature type="transmembrane region" description="Helical" evidence="1">
    <location>
        <begin position="42"/>
        <end position="60"/>
    </location>
</feature>
<dbReference type="Pfam" id="PF09796">
    <property type="entry name" value="QCR10"/>
    <property type="match status" value="1"/>
</dbReference>